<proteinExistence type="predicted"/>
<evidence type="ECO:0000313" key="4">
    <source>
        <dbReference type="WBParaSite" id="TCNE_0000342801-mRNA-1"/>
    </source>
</evidence>
<dbReference type="Proteomes" id="UP000050794">
    <property type="component" value="Unassembled WGS sequence"/>
</dbReference>
<dbReference type="WBParaSite" id="TCNE_0000342801-mRNA-1">
    <property type="protein sequence ID" value="TCNE_0000342801-mRNA-1"/>
    <property type="gene ID" value="TCNE_0000342801"/>
</dbReference>
<feature type="repeat" description="ANK" evidence="1">
    <location>
        <begin position="39"/>
        <end position="71"/>
    </location>
</feature>
<keyword evidence="1" id="KW-0040">ANK repeat</keyword>
<dbReference type="PANTHER" id="PTHR24121">
    <property type="entry name" value="NO MECHANORECEPTOR POTENTIAL C, ISOFORM D-RELATED"/>
    <property type="match status" value="1"/>
</dbReference>
<sequence length="189" mass="20253">MNGSGENLLHSAVKSHDLESVLFLLALQTDVNVRTQDGSRVTALHMSAQAGDEMIMRNLILAGAEVNAASAKGFTPLHVAAYNNHESLCMILMENGAFPNLSDRDGNTPLHAAVLQGCVSSVNVLLGNPEVNARAVNKRQQTPLILAATISTTSSSLDILQMFVNHDPEYPIDAPDFNGNTCNAIDFRL</sequence>
<gene>
    <name evidence="2" type="ORF">TCNE_LOCUS3428</name>
</gene>
<feature type="repeat" description="ANK" evidence="1">
    <location>
        <begin position="105"/>
        <end position="126"/>
    </location>
</feature>
<dbReference type="SMART" id="SM00248">
    <property type="entry name" value="ANK"/>
    <property type="match status" value="5"/>
</dbReference>
<feature type="repeat" description="ANK" evidence="1">
    <location>
        <begin position="72"/>
        <end position="104"/>
    </location>
</feature>
<reference evidence="4" key="1">
    <citation type="submission" date="2016-06" db="UniProtKB">
        <authorList>
            <consortium name="WormBaseParasite"/>
        </authorList>
    </citation>
    <scope>IDENTIFICATION</scope>
</reference>
<dbReference type="Gene3D" id="1.25.40.20">
    <property type="entry name" value="Ankyrin repeat-containing domain"/>
    <property type="match status" value="2"/>
</dbReference>
<name>A0A183U4K8_TOXCA</name>
<dbReference type="AlphaFoldDB" id="A0A183U4K8"/>
<organism evidence="3 4">
    <name type="scientific">Toxocara canis</name>
    <name type="common">Canine roundworm</name>
    <dbReference type="NCBI Taxonomy" id="6265"/>
    <lineage>
        <taxon>Eukaryota</taxon>
        <taxon>Metazoa</taxon>
        <taxon>Ecdysozoa</taxon>
        <taxon>Nematoda</taxon>
        <taxon>Chromadorea</taxon>
        <taxon>Rhabditida</taxon>
        <taxon>Spirurina</taxon>
        <taxon>Ascaridomorpha</taxon>
        <taxon>Ascaridoidea</taxon>
        <taxon>Toxocaridae</taxon>
        <taxon>Toxocara</taxon>
    </lineage>
</organism>
<protein>
    <submittedName>
        <fullName evidence="4">ANK_REP_REGION domain-containing protein</fullName>
    </submittedName>
</protein>
<keyword evidence="3" id="KW-1185">Reference proteome</keyword>
<feature type="repeat" description="ANK" evidence="1">
    <location>
        <begin position="4"/>
        <end position="36"/>
    </location>
</feature>
<evidence type="ECO:0000313" key="2">
    <source>
        <dbReference type="EMBL" id="VDM29145.1"/>
    </source>
</evidence>
<accession>A0A183U4K8</accession>
<dbReference type="InterPro" id="IPR002110">
    <property type="entry name" value="Ankyrin_rpt"/>
</dbReference>
<dbReference type="PANTHER" id="PTHR24121:SF23">
    <property type="entry name" value="NO MECHANORECEPTOR POTENTIAL C, ISOFORM H"/>
    <property type="match status" value="1"/>
</dbReference>
<dbReference type="EMBL" id="UYWY01004377">
    <property type="protein sequence ID" value="VDM29145.1"/>
    <property type="molecule type" value="Genomic_DNA"/>
</dbReference>
<dbReference type="SUPFAM" id="SSF48403">
    <property type="entry name" value="Ankyrin repeat"/>
    <property type="match status" value="1"/>
</dbReference>
<dbReference type="PROSITE" id="PS50297">
    <property type="entry name" value="ANK_REP_REGION"/>
    <property type="match status" value="3"/>
</dbReference>
<dbReference type="InterPro" id="IPR036770">
    <property type="entry name" value="Ankyrin_rpt-contain_sf"/>
</dbReference>
<dbReference type="PROSITE" id="PS50088">
    <property type="entry name" value="ANK_REPEAT"/>
    <property type="match status" value="4"/>
</dbReference>
<evidence type="ECO:0000256" key="1">
    <source>
        <dbReference type="PROSITE-ProRule" id="PRU00023"/>
    </source>
</evidence>
<evidence type="ECO:0000313" key="3">
    <source>
        <dbReference type="Proteomes" id="UP000050794"/>
    </source>
</evidence>
<dbReference type="Pfam" id="PF12796">
    <property type="entry name" value="Ank_2"/>
    <property type="match status" value="1"/>
</dbReference>
<reference evidence="2 3" key="2">
    <citation type="submission" date="2018-11" db="EMBL/GenBank/DDBJ databases">
        <authorList>
            <consortium name="Pathogen Informatics"/>
        </authorList>
    </citation>
    <scope>NUCLEOTIDE SEQUENCE [LARGE SCALE GENOMIC DNA]</scope>
</reference>